<dbReference type="EMBL" id="CM056819">
    <property type="protein sequence ID" value="KAJ8624160.1"/>
    <property type="molecule type" value="Genomic_DNA"/>
</dbReference>
<reference evidence="1 2" key="1">
    <citation type="journal article" date="2022" name="Hortic Res">
        <title>A haplotype resolved chromosomal level avocado genome allows analysis of novel avocado genes.</title>
        <authorList>
            <person name="Nath O."/>
            <person name="Fletcher S.J."/>
            <person name="Hayward A."/>
            <person name="Shaw L.M."/>
            <person name="Masouleh A.K."/>
            <person name="Furtado A."/>
            <person name="Henry R.J."/>
            <person name="Mitter N."/>
        </authorList>
    </citation>
    <scope>NUCLEOTIDE SEQUENCE [LARGE SCALE GENOMIC DNA]</scope>
    <source>
        <strain evidence="2">cv. Hass</strain>
    </source>
</reference>
<gene>
    <name evidence="1" type="ORF">MRB53_032690</name>
</gene>
<proteinExistence type="predicted"/>
<dbReference type="Proteomes" id="UP001234297">
    <property type="component" value="Chromosome 11"/>
</dbReference>
<evidence type="ECO:0000313" key="2">
    <source>
        <dbReference type="Proteomes" id="UP001234297"/>
    </source>
</evidence>
<name>A0ACC2KSY4_PERAE</name>
<organism evidence="1 2">
    <name type="scientific">Persea americana</name>
    <name type="common">Avocado</name>
    <dbReference type="NCBI Taxonomy" id="3435"/>
    <lineage>
        <taxon>Eukaryota</taxon>
        <taxon>Viridiplantae</taxon>
        <taxon>Streptophyta</taxon>
        <taxon>Embryophyta</taxon>
        <taxon>Tracheophyta</taxon>
        <taxon>Spermatophyta</taxon>
        <taxon>Magnoliopsida</taxon>
        <taxon>Magnoliidae</taxon>
        <taxon>Laurales</taxon>
        <taxon>Lauraceae</taxon>
        <taxon>Persea</taxon>
    </lineage>
</organism>
<keyword evidence="2" id="KW-1185">Reference proteome</keyword>
<sequence length="94" mass="10877">MVAPPSSSTGLHNNQRVEDLTKRATLVERQAQELAEQLQQIEAQMEAQRQQMEAQMAGQKQQMEAQMDDMRSWQKNMEAMMQSIMTQKRGTPPW</sequence>
<accession>A0ACC2KSY4</accession>
<comment type="caution">
    <text evidence="1">The sequence shown here is derived from an EMBL/GenBank/DDBJ whole genome shotgun (WGS) entry which is preliminary data.</text>
</comment>
<protein>
    <submittedName>
        <fullName evidence="1">Uncharacterized protein</fullName>
    </submittedName>
</protein>
<evidence type="ECO:0000313" key="1">
    <source>
        <dbReference type="EMBL" id="KAJ8624160.1"/>
    </source>
</evidence>